<keyword evidence="3" id="KW-1185">Reference proteome</keyword>
<gene>
    <name evidence="2" type="ORF">A0H81_13997</name>
</gene>
<feature type="region of interest" description="Disordered" evidence="1">
    <location>
        <begin position="562"/>
        <end position="602"/>
    </location>
</feature>
<feature type="compositionally biased region" description="Basic and acidic residues" evidence="1">
    <location>
        <begin position="562"/>
        <end position="571"/>
    </location>
</feature>
<accession>A0A1C7LQ12</accession>
<dbReference type="OrthoDB" id="5595695at2759"/>
<dbReference type="STRING" id="5627.A0A1C7LQ12"/>
<dbReference type="EMBL" id="LUGG01000034">
    <property type="protein sequence ID" value="OBZ66029.1"/>
    <property type="molecule type" value="Genomic_DNA"/>
</dbReference>
<feature type="compositionally biased region" description="Acidic residues" evidence="1">
    <location>
        <begin position="574"/>
        <end position="583"/>
    </location>
</feature>
<protein>
    <recommendedName>
        <fullName evidence="4">F-box domain-containing protein</fullName>
    </recommendedName>
</protein>
<proteinExistence type="predicted"/>
<comment type="caution">
    <text evidence="2">The sequence shown here is derived from an EMBL/GenBank/DDBJ whole genome shotgun (WGS) entry which is preliminary data.</text>
</comment>
<evidence type="ECO:0008006" key="4">
    <source>
        <dbReference type="Google" id="ProtNLM"/>
    </source>
</evidence>
<name>A0A1C7LQ12_GRIFR</name>
<feature type="compositionally biased region" description="Low complexity" evidence="1">
    <location>
        <begin position="589"/>
        <end position="602"/>
    </location>
</feature>
<evidence type="ECO:0000313" key="2">
    <source>
        <dbReference type="EMBL" id="OBZ66029.1"/>
    </source>
</evidence>
<organism evidence="2 3">
    <name type="scientific">Grifola frondosa</name>
    <name type="common">Maitake</name>
    <name type="synonym">Polyporus frondosus</name>
    <dbReference type="NCBI Taxonomy" id="5627"/>
    <lineage>
        <taxon>Eukaryota</taxon>
        <taxon>Fungi</taxon>
        <taxon>Dikarya</taxon>
        <taxon>Basidiomycota</taxon>
        <taxon>Agaricomycotina</taxon>
        <taxon>Agaricomycetes</taxon>
        <taxon>Polyporales</taxon>
        <taxon>Grifolaceae</taxon>
        <taxon>Grifola</taxon>
    </lineage>
</organism>
<dbReference type="AlphaFoldDB" id="A0A1C7LQ12"/>
<dbReference type="OMA" id="HHALAWG"/>
<evidence type="ECO:0000313" key="3">
    <source>
        <dbReference type="Proteomes" id="UP000092993"/>
    </source>
</evidence>
<evidence type="ECO:0000256" key="1">
    <source>
        <dbReference type="SAM" id="MobiDB-lite"/>
    </source>
</evidence>
<reference evidence="2 3" key="1">
    <citation type="submission" date="2016-03" db="EMBL/GenBank/DDBJ databases">
        <title>Whole genome sequencing of Grifola frondosa 9006-11.</title>
        <authorList>
            <person name="Min B."/>
            <person name="Park H."/>
            <person name="Kim J.-G."/>
            <person name="Cho H."/>
            <person name="Oh Y.-L."/>
            <person name="Kong W.-S."/>
            <person name="Choi I.-G."/>
        </authorList>
    </citation>
    <scope>NUCLEOTIDE SEQUENCE [LARGE SCALE GENOMIC DNA]</scope>
    <source>
        <strain evidence="2 3">9006-11</strain>
    </source>
</reference>
<dbReference type="Proteomes" id="UP000092993">
    <property type="component" value="Unassembled WGS sequence"/>
</dbReference>
<sequence length="748" mass="85977">MNVSVGPRLRQTQTPSVGNSHFISRIRSLRRLYEFRHRLPRLDIKPPAVLQYVHPPRILLCMAPHFSRLLALPYEVIELVVLDVALLDLLGPPHHLFHLLLTCKSFHYAFSFKRCPILYYRMFPHRFDCHAALRRNSEVEDSPELVAAQLKQYVIAMKRIRHADINGPNLLRDLWTLFVMFAENDGRNEKQLAWAHLDTFLHAYITNRLMKGRHHDVSDGWPLESTSNTLVLWLLWHTLTRDKYNAITLQRRKQLMDLVRPFAIVAVRYPAFHAPDNHFDIPFSARFLQSSPGVLETPHGYYPTYRDPSLLIEWIQYYGRPLAIVAPPIALVAKLLYMALYEKLPFRIPDSLPRDRQTQIGWTYVGPTQEDFAEVNANKAVQLRERGTFDGVNETASLSSRWDNDWARWTSCLNPSVERPLKRILFTYGSMTGSFSGRMLVPDFDQYGEVARAQIFPETFSDANPRLTFAPLFFELQEHHCIDPQEPVATGGIGDGFDDGVMNAWFPPAELHQVNGELRVDDLENRCVSHYKTYVHGGPSMHDVSTCRRCIRVREMEEETLHERVRAHTSSEEAITEDVDMMDEDLRTTSRPRSLSRSSISSNESYLDDDVHSARATMQRALDDLDLDELLEQELSNDSSVEDGWDDSSAKECDGVRDVIITGETSMRHGQAWHHYRFYGRVRRWDGLIALVRVPTQFPQLGKFIFRGYVVGDANFVGSWRVFSSNIHVIPLEGPFVASKVEAPAAPA</sequence>